<dbReference type="RefSeq" id="WP_180567880.1">
    <property type="nucleotide sequence ID" value="NZ_JACCKB010000008.1"/>
</dbReference>
<organism evidence="3 4">
    <name type="scientific">Spartinivicinus marinus</name>
    <dbReference type="NCBI Taxonomy" id="2994442"/>
    <lineage>
        <taxon>Bacteria</taxon>
        <taxon>Pseudomonadati</taxon>
        <taxon>Pseudomonadota</taxon>
        <taxon>Gammaproteobacteria</taxon>
        <taxon>Oceanospirillales</taxon>
        <taxon>Zooshikellaceae</taxon>
        <taxon>Spartinivicinus</taxon>
    </lineage>
</organism>
<dbReference type="InterPro" id="IPR018392">
    <property type="entry name" value="LysM"/>
</dbReference>
<name>A0A853I2X7_9GAMM</name>
<keyword evidence="4" id="KW-1185">Reference proteome</keyword>
<dbReference type="CDD" id="cd00118">
    <property type="entry name" value="LysM"/>
    <property type="match status" value="1"/>
</dbReference>
<reference evidence="3 4" key="1">
    <citation type="submission" date="2020-07" db="EMBL/GenBank/DDBJ databases">
        <title>Endozoicomonas sp. nov., isolated from sediment.</title>
        <authorList>
            <person name="Gu T."/>
        </authorList>
    </citation>
    <scope>NUCLEOTIDE SEQUENCE [LARGE SCALE GENOMIC DNA]</scope>
    <source>
        <strain evidence="3 4">SM1973</strain>
    </source>
</reference>
<dbReference type="Proteomes" id="UP000569732">
    <property type="component" value="Unassembled WGS sequence"/>
</dbReference>
<dbReference type="EMBL" id="JACCKB010000008">
    <property type="protein sequence ID" value="NYZ65852.1"/>
    <property type="molecule type" value="Genomic_DNA"/>
</dbReference>
<evidence type="ECO:0000256" key="1">
    <source>
        <dbReference type="SAM" id="MobiDB-lite"/>
    </source>
</evidence>
<proteinExistence type="predicted"/>
<gene>
    <name evidence="3" type="ORF">H0A36_07480</name>
</gene>
<sequence length="698" mass="78986">MTTPPQFYTIRFGDTLDAIAAKYDTTVDDILTANPHIEKPDFLPMGRPILIPDKPVVFEPSDDGGLPKIAKVNEVPEQIPSTPQSPELSKAEPNQKIKNTHPDLVKSEESIPNNIKEDCMPCKKKCRVRIGCQHNSRVYDKMPKTYSVVPDTKKENALQYHFDVVHVWLEGDNAPDVIYLDGIPQKKQSAGYGGKHFKIEVPYADDLKTEDQITLKGLSEKFTRPIKEFKLTGACLGEVIIKVHCPDVWEMTIGFPAWESLDMGRRRYGGARASTAREEVIHVNEREGSTTHSINQHRNLTTGEVLAHEAEPGVSYPVGVALKCNNKQLKLDDVMAFYKVFEAGKNISELFQAVLAHCKPKWGVYFTLTYGFMEGGFLVKWHEKEYLPDHRAYTYFEFSFSVKIITIALEIGIGVWVTNDVGAQIFFKVTGEIGGSSKVLCDAPSETLGAVKKDIILIGKLEFDLGVRAEAGDNVKFEAILNSGFELPATVSIAPTGDPWFSVKGDLKWKGITGKMKIMLSSGKGGGSFEYDWEQNFVKPYQVFDFYFPGKEQKYIPPFVEEHKIRKIFEDALTDGFNIEVSKVQIKKGGWYGIFDKEIVTDMKMENIIDALVDPIIKNPYMKPDEETIKLLAMKVNEDLEVMGERDWEWDYVAKKDFDKYVRGKYLDILVNYEDQALKNSDRVAGRYPRAGYIERKK</sequence>
<dbReference type="InterPro" id="IPR036779">
    <property type="entry name" value="LysM_dom_sf"/>
</dbReference>
<protein>
    <submittedName>
        <fullName evidence="3">LysM peptidoglycan-binding domain-containing protein</fullName>
    </submittedName>
</protein>
<dbReference type="Gene3D" id="3.10.350.10">
    <property type="entry name" value="LysM domain"/>
    <property type="match status" value="1"/>
</dbReference>
<feature type="domain" description="LysM" evidence="2">
    <location>
        <begin position="6"/>
        <end position="51"/>
    </location>
</feature>
<accession>A0A853I2X7</accession>
<dbReference type="PROSITE" id="PS51782">
    <property type="entry name" value="LYSM"/>
    <property type="match status" value="1"/>
</dbReference>
<feature type="region of interest" description="Disordered" evidence="1">
    <location>
        <begin position="77"/>
        <end position="97"/>
    </location>
</feature>
<evidence type="ECO:0000313" key="3">
    <source>
        <dbReference type="EMBL" id="NYZ65852.1"/>
    </source>
</evidence>
<evidence type="ECO:0000313" key="4">
    <source>
        <dbReference type="Proteomes" id="UP000569732"/>
    </source>
</evidence>
<dbReference type="AlphaFoldDB" id="A0A853I2X7"/>
<dbReference type="SUPFAM" id="SSF54106">
    <property type="entry name" value="LysM domain"/>
    <property type="match status" value="1"/>
</dbReference>
<dbReference type="SMART" id="SM00257">
    <property type="entry name" value="LysM"/>
    <property type="match status" value="1"/>
</dbReference>
<dbReference type="Pfam" id="PF01476">
    <property type="entry name" value="LysM"/>
    <property type="match status" value="1"/>
</dbReference>
<comment type="caution">
    <text evidence="3">The sequence shown here is derived from an EMBL/GenBank/DDBJ whole genome shotgun (WGS) entry which is preliminary data.</text>
</comment>
<evidence type="ECO:0000259" key="2">
    <source>
        <dbReference type="PROSITE" id="PS51782"/>
    </source>
</evidence>